<dbReference type="AlphaFoldDB" id="K1M0D9"/>
<dbReference type="InterPro" id="IPR051316">
    <property type="entry name" value="Zinc-reg_GTPase_activator"/>
</dbReference>
<evidence type="ECO:0000256" key="1">
    <source>
        <dbReference type="ARBA" id="ARBA00022741"/>
    </source>
</evidence>
<dbReference type="Gene3D" id="3.30.1220.10">
    <property type="entry name" value="CobW-like, C-terminal domain"/>
    <property type="match status" value="1"/>
</dbReference>
<dbReference type="GO" id="GO:0016787">
    <property type="term" value="F:hydrolase activity"/>
    <property type="evidence" value="ECO:0007669"/>
    <property type="project" value="UniProtKB-KW"/>
</dbReference>
<dbReference type="InterPro" id="IPR027417">
    <property type="entry name" value="P-loop_NTPase"/>
</dbReference>
<keyword evidence="2" id="KW-0378">Hydrolase</keyword>
<dbReference type="SUPFAM" id="SSF90002">
    <property type="entry name" value="Hypothetical protein YjiA, C-terminal domain"/>
    <property type="match status" value="1"/>
</dbReference>
<dbReference type="eggNOG" id="COG0523">
    <property type="taxonomic scope" value="Bacteria"/>
</dbReference>
<dbReference type="InterPro" id="IPR003495">
    <property type="entry name" value="CobW/HypB/UreG_nucleotide-bd"/>
</dbReference>
<dbReference type="Gene3D" id="3.40.50.300">
    <property type="entry name" value="P-loop containing nucleotide triphosphate hydrolases"/>
    <property type="match status" value="1"/>
</dbReference>
<dbReference type="PATRIC" id="fig|883112.3.peg.947"/>
<comment type="caution">
    <text evidence="7">The sequence shown here is derived from an EMBL/GenBank/DDBJ whole genome shotgun (WGS) entry which is preliminary data.</text>
</comment>
<dbReference type="HOGENOM" id="CLU_017452_0_2_9"/>
<reference evidence="7 8" key="1">
    <citation type="submission" date="2012-07" db="EMBL/GenBank/DDBJ databases">
        <title>The Genome Sequence of Facklamia ignava CCUG 37419.</title>
        <authorList>
            <consortium name="The Broad Institute Genome Sequencing Platform"/>
            <person name="Earl A."/>
            <person name="Ward D."/>
            <person name="Feldgarden M."/>
            <person name="Gevers D."/>
            <person name="Huys G."/>
            <person name="Walker B."/>
            <person name="Young S.K."/>
            <person name="Zeng Q."/>
            <person name="Gargeya S."/>
            <person name="Fitzgerald M."/>
            <person name="Haas B."/>
            <person name="Abouelleil A."/>
            <person name="Alvarado L."/>
            <person name="Arachchi H.M."/>
            <person name="Berlin A.M."/>
            <person name="Chapman S.B."/>
            <person name="Goldberg J."/>
            <person name="Griggs A."/>
            <person name="Gujja S."/>
            <person name="Hansen M."/>
            <person name="Howarth C."/>
            <person name="Imamovic A."/>
            <person name="Larimer J."/>
            <person name="McCowen C."/>
            <person name="Montmayeur A."/>
            <person name="Murphy C."/>
            <person name="Neiman D."/>
            <person name="Pearson M."/>
            <person name="Priest M."/>
            <person name="Roberts A."/>
            <person name="Saif S."/>
            <person name="Shea T."/>
            <person name="Sisk P."/>
            <person name="Sykes S."/>
            <person name="Wortman J."/>
            <person name="Nusbaum C."/>
            <person name="Birren B."/>
        </authorList>
    </citation>
    <scope>NUCLEOTIDE SEQUENCE [LARGE SCALE GENOMIC DNA]</scope>
    <source>
        <strain evidence="7 8">CCUG 37419</strain>
    </source>
</reference>
<keyword evidence="8" id="KW-1185">Reference proteome</keyword>
<feature type="domain" description="CobW C-terminal" evidence="6">
    <location>
        <begin position="235"/>
        <end position="329"/>
    </location>
</feature>
<dbReference type="RefSeq" id="WP_006701597.1">
    <property type="nucleotide sequence ID" value="NZ_JH932301.1"/>
</dbReference>
<evidence type="ECO:0000256" key="3">
    <source>
        <dbReference type="ARBA" id="ARBA00023186"/>
    </source>
</evidence>
<evidence type="ECO:0000256" key="4">
    <source>
        <dbReference type="ARBA" id="ARBA00034320"/>
    </source>
</evidence>
<evidence type="ECO:0000256" key="5">
    <source>
        <dbReference type="ARBA" id="ARBA00049117"/>
    </source>
</evidence>
<dbReference type="InterPro" id="IPR036627">
    <property type="entry name" value="CobW-likC_sf"/>
</dbReference>
<evidence type="ECO:0000313" key="7">
    <source>
        <dbReference type="EMBL" id="EKB55763.1"/>
    </source>
</evidence>
<dbReference type="SUPFAM" id="SSF52540">
    <property type="entry name" value="P-loop containing nucleoside triphosphate hydrolases"/>
    <property type="match status" value="1"/>
</dbReference>
<organism evidence="7 8">
    <name type="scientific">Falseniella ignava CCUG 37419</name>
    <dbReference type="NCBI Taxonomy" id="883112"/>
    <lineage>
        <taxon>Bacteria</taxon>
        <taxon>Bacillati</taxon>
        <taxon>Bacillota</taxon>
        <taxon>Bacilli</taxon>
        <taxon>Lactobacillales</taxon>
        <taxon>Aerococcaceae</taxon>
        <taxon>Falseniella</taxon>
    </lineage>
</organism>
<dbReference type="Pfam" id="PF07683">
    <property type="entry name" value="CobW_C"/>
    <property type="match status" value="1"/>
</dbReference>
<comment type="similarity">
    <text evidence="4">Belongs to the SIMIBI class G3E GTPase family. ZNG1 subfamily.</text>
</comment>
<keyword evidence="3" id="KW-0143">Chaperone</keyword>
<dbReference type="InterPro" id="IPR011629">
    <property type="entry name" value="CobW-like_C"/>
</dbReference>
<dbReference type="Pfam" id="PF02492">
    <property type="entry name" value="cobW"/>
    <property type="match status" value="1"/>
</dbReference>
<dbReference type="STRING" id="883112.HMPREF9707_00950"/>
<keyword evidence="1" id="KW-0547">Nucleotide-binding</keyword>
<dbReference type="EMBL" id="AGZE01000026">
    <property type="protein sequence ID" value="EKB55763.1"/>
    <property type="molecule type" value="Genomic_DNA"/>
</dbReference>
<comment type="catalytic activity">
    <reaction evidence="5">
        <text>GTP + H2O = GDP + phosphate + H(+)</text>
        <dbReference type="Rhea" id="RHEA:19669"/>
        <dbReference type="ChEBI" id="CHEBI:15377"/>
        <dbReference type="ChEBI" id="CHEBI:15378"/>
        <dbReference type="ChEBI" id="CHEBI:37565"/>
        <dbReference type="ChEBI" id="CHEBI:43474"/>
        <dbReference type="ChEBI" id="CHEBI:58189"/>
    </reaction>
    <physiologicalReaction direction="left-to-right" evidence="5">
        <dbReference type="Rhea" id="RHEA:19670"/>
    </physiologicalReaction>
</comment>
<dbReference type="CDD" id="cd03112">
    <property type="entry name" value="CobW-like"/>
    <property type="match status" value="1"/>
</dbReference>
<protein>
    <recommendedName>
        <fullName evidence="6">CobW C-terminal domain-containing protein</fullName>
    </recommendedName>
</protein>
<name>K1M0D9_9LACT</name>
<dbReference type="SMART" id="SM00833">
    <property type="entry name" value="CobW_C"/>
    <property type="match status" value="1"/>
</dbReference>
<gene>
    <name evidence="7" type="ORF">HMPREF9707_00950</name>
</gene>
<evidence type="ECO:0000259" key="6">
    <source>
        <dbReference type="SMART" id="SM00833"/>
    </source>
</evidence>
<accession>K1M0D9</accession>
<evidence type="ECO:0000313" key="8">
    <source>
        <dbReference type="Proteomes" id="UP000005147"/>
    </source>
</evidence>
<dbReference type="PANTHER" id="PTHR13748:SF62">
    <property type="entry name" value="COBW DOMAIN-CONTAINING PROTEIN"/>
    <property type="match status" value="1"/>
</dbReference>
<dbReference type="GO" id="GO:0005737">
    <property type="term" value="C:cytoplasm"/>
    <property type="evidence" value="ECO:0007669"/>
    <property type="project" value="TreeGrafter"/>
</dbReference>
<dbReference type="GO" id="GO:0000166">
    <property type="term" value="F:nucleotide binding"/>
    <property type="evidence" value="ECO:0007669"/>
    <property type="project" value="UniProtKB-KW"/>
</dbReference>
<dbReference type="PANTHER" id="PTHR13748">
    <property type="entry name" value="COBW-RELATED"/>
    <property type="match status" value="1"/>
</dbReference>
<evidence type="ECO:0000256" key="2">
    <source>
        <dbReference type="ARBA" id="ARBA00022801"/>
    </source>
</evidence>
<sequence>MNPIPVTLLSGFLGSGKTTLLNQIIKTNQSDQIFVIMNEFGEISIDSQLLYEIDETQVFQLNNGCMCCVANNEMKSTFAKIMTLIDQQQVQIDQIVIELSGLADPEPVIQTITETPFLCDYFYLDSVYTLIDSQNGAHQLDEYEELTSQILYADKLLFTKNHPNDLEKLVERIRQINPFVPMETVELNSQTAKHYLHRNLFGQKPVEFDAHLNQWLENYHQHADDHGHHHHHSDLTSFAIEVEEGLTATQVEQWLEYLINRYGKDLVRYKGFIAVESFEHQLIVQGVHQWFQLDRGRLWEPEEPRVSRMVFIGRQLDPDHIKQTLLDPTLIEVK</sequence>
<dbReference type="Proteomes" id="UP000005147">
    <property type="component" value="Unassembled WGS sequence"/>
</dbReference>
<proteinExistence type="inferred from homology"/>